<dbReference type="InterPro" id="IPR058396">
    <property type="entry name" value="DUF8083"/>
</dbReference>
<sequence length="277" mass="30870">MSRELYLGHSNLPYLSTLRLYLPLSEFSAAEQQFINRSAPPLEDRMRADLQELGDSLHRVIRAQPFPEASSERVRSLQLLDDGPVLFNLNQVLPRSLAALEQLQAGPIAKLANTVFESEMLQEVQQRVHQGSTGQRSLTRSSSWGIPFGWFVVVSEADRTEVVESRSRVITVRVQTPVSVAQQRLAAGIENLEVTAPELDLLEELRELQDWLSGVSHQAAVELDYGAIADRIYPDESPTDVRVGLECLAEGDLTGAAAAYRRLASRWIPIRQLSRAS</sequence>
<dbReference type="RefSeq" id="WP_179389849.1">
    <property type="nucleotide sequence ID" value="NZ_JACBYQ010000002.1"/>
</dbReference>
<evidence type="ECO:0000313" key="3">
    <source>
        <dbReference type="Proteomes" id="UP000521748"/>
    </source>
</evidence>
<dbReference type="EMBL" id="JACBYQ010000002">
    <property type="protein sequence ID" value="NYE96152.1"/>
    <property type="molecule type" value="Genomic_DNA"/>
</dbReference>
<name>A0A7Y9LV38_9MICC</name>
<evidence type="ECO:0000313" key="2">
    <source>
        <dbReference type="EMBL" id="NYE96152.1"/>
    </source>
</evidence>
<proteinExistence type="predicted"/>
<feature type="domain" description="DUF8083" evidence="1">
    <location>
        <begin position="14"/>
        <end position="273"/>
    </location>
</feature>
<reference evidence="2 3" key="1">
    <citation type="submission" date="2020-07" db="EMBL/GenBank/DDBJ databases">
        <title>Sequencing the genomes of 1000 actinobacteria strains.</title>
        <authorList>
            <person name="Klenk H.-P."/>
        </authorList>
    </citation>
    <scope>NUCLEOTIDE SEQUENCE [LARGE SCALE GENOMIC DNA]</scope>
    <source>
        <strain evidence="2 3">DSM 102047</strain>
    </source>
</reference>
<dbReference type="Proteomes" id="UP000521748">
    <property type="component" value="Unassembled WGS sequence"/>
</dbReference>
<organism evidence="2 3">
    <name type="scientific">Psychromicrobium silvestre</name>
    <dbReference type="NCBI Taxonomy" id="1645614"/>
    <lineage>
        <taxon>Bacteria</taxon>
        <taxon>Bacillati</taxon>
        <taxon>Actinomycetota</taxon>
        <taxon>Actinomycetes</taxon>
        <taxon>Micrococcales</taxon>
        <taxon>Micrococcaceae</taxon>
        <taxon>Psychromicrobium</taxon>
    </lineage>
</organism>
<keyword evidence="3" id="KW-1185">Reference proteome</keyword>
<gene>
    <name evidence="2" type="ORF">FHU41_002402</name>
</gene>
<protein>
    <recommendedName>
        <fullName evidence="1">DUF8083 domain-containing protein</fullName>
    </recommendedName>
</protein>
<evidence type="ECO:0000259" key="1">
    <source>
        <dbReference type="Pfam" id="PF26312"/>
    </source>
</evidence>
<dbReference type="AlphaFoldDB" id="A0A7Y9LV38"/>
<comment type="caution">
    <text evidence="2">The sequence shown here is derived from an EMBL/GenBank/DDBJ whole genome shotgun (WGS) entry which is preliminary data.</text>
</comment>
<accession>A0A7Y9LV38</accession>
<dbReference type="Pfam" id="PF26312">
    <property type="entry name" value="DUF8083"/>
    <property type="match status" value="1"/>
</dbReference>